<dbReference type="GO" id="GO:0006508">
    <property type="term" value="P:proteolysis"/>
    <property type="evidence" value="ECO:0007669"/>
    <property type="project" value="InterPro"/>
</dbReference>
<dbReference type="InterPro" id="IPR003609">
    <property type="entry name" value="Pan_app"/>
</dbReference>
<dbReference type="OrthoDB" id="6430118at2759"/>
<feature type="domain" description="Apple" evidence="4">
    <location>
        <begin position="25"/>
        <end position="99"/>
    </location>
</feature>
<gene>
    <name evidence="5" type="ORF">CAPTEDRAFT_219213</name>
</gene>
<name>R7UFI6_CAPTE</name>
<reference evidence="5 7" key="2">
    <citation type="journal article" date="2013" name="Nature">
        <title>Insights into bilaterian evolution from three spiralian genomes.</title>
        <authorList>
            <person name="Simakov O."/>
            <person name="Marletaz F."/>
            <person name="Cho S.J."/>
            <person name="Edsinger-Gonzales E."/>
            <person name="Havlak P."/>
            <person name="Hellsten U."/>
            <person name="Kuo D.H."/>
            <person name="Larsson T."/>
            <person name="Lv J."/>
            <person name="Arendt D."/>
            <person name="Savage R."/>
            <person name="Osoegawa K."/>
            <person name="de Jong P."/>
            <person name="Grimwood J."/>
            <person name="Chapman J.A."/>
            <person name="Shapiro H."/>
            <person name="Aerts A."/>
            <person name="Otillar R.P."/>
            <person name="Terry A.Y."/>
            <person name="Boore J.L."/>
            <person name="Grigoriev I.V."/>
            <person name="Lindberg D.R."/>
            <person name="Seaver E.C."/>
            <person name="Weisblat D.A."/>
            <person name="Putnam N.H."/>
            <person name="Rokhsar D.S."/>
        </authorList>
    </citation>
    <scope>NUCLEOTIDE SEQUENCE</scope>
    <source>
        <strain evidence="5 7">I ESC-2004</strain>
    </source>
</reference>
<evidence type="ECO:0000256" key="3">
    <source>
        <dbReference type="SAM" id="SignalP"/>
    </source>
</evidence>
<feature type="chain" id="PRO_5008787974" description="Apple domain-containing protein" evidence="3">
    <location>
        <begin position="20"/>
        <end position="196"/>
    </location>
</feature>
<feature type="non-terminal residue" evidence="5">
    <location>
        <position position="1"/>
    </location>
</feature>
<reference evidence="6" key="3">
    <citation type="submission" date="2015-06" db="UniProtKB">
        <authorList>
            <consortium name="EnsemblMetazoa"/>
        </authorList>
    </citation>
    <scope>IDENTIFICATION</scope>
</reference>
<keyword evidence="7" id="KW-1185">Reference proteome</keyword>
<evidence type="ECO:0000313" key="6">
    <source>
        <dbReference type="EnsemblMetazoa" id="CapteP219213"/>
    </source>
</evidence>
<dbReference type="SMART" id="SM00223">
    <property type="entry name" value="APPLE"/>
    <property type="match status" value="1"/>
</dbReference>
<dbReference type="PROSITE" id="PS50948">
    <property type="entry name" value="PAN"/>
    <property type="match status" value="2"/>
</dbReference>
<dbReference type="EnsemblMetazoa" id="CapteT219213">
    <property type="protein sequence ID" value="CapteP219213"/>
    <property type="gene ID" value="CapteG219213"/>
</dbReference>
<dbReference type="SMART" id="SM00473">
    <property type="entry name" value="PAN_AP"/>
    <property type="match status" value="2"/>
</dbReference>
<dbReference type="HOGENOM" id="CLU_095814_0_0_1"/>
<dbReference type="InterPro" id="IPR000177">
    <property type="entry name" value="Apple"/>
</dbReference>
<organism evidence="5">
    <name type="scientific">Capitella teleta</name>
    <name type="common">Polychaete worm</name>
    <dbReference type="NCBI Taxonomy" id="283909"/>
    <lineage>
        <taxon>Eukaryota</taxon>
        <taxon>Metazoa</taxon>
        <taxon>Spiralia</taxon>
        <taxon>Lophotrochozoa</taxon>
        <taxon>Annelida</taxon>
        <taxon>Polychaeta</taxon>
        <taxon>Sedentaria</taxon>
        <taxon>Scolecida</taxon>
        <taxon>Capitellidae</taxon>
        <taxon>Capitella</taxon>
    </lineage>
</organism>
<sequence length="196" mass="21863">MTVASLILVFSIHVTGLMAMTKPACTWSAAKQNVGVEGQDIAVVLYANQQSCQLACEENQGCLSVTFSPKTKNCYLNKVRFGDDLLTDMKNYVYLEKDCPPCQPPKPRKSCTWSKGIQGKAIADNNVVTLDDTTLESCQQICNQLYYCKSIDWKPLIGKCSLNAEDDTDGILKTFKDFEWYKKECVESDVCSADNH</sequence>
<dbReference type="Pfam" id="PF00024">
    <property type="entry name" value="PAN_1"/>
    <property type="match status" value="2"/>
</dbReference>
<keyword evidence="1" id="KW-0677">Repeat</keyword>
<dbReference type="AlphaFoldDB" id="R7UFI6"/>
<feature type="signal peptide" evidence="3">
    <location>
        <begin position="1"/>
        <end position="19"/>
    </location>
</feature>
<evidence type="ECO:0000313" key="7">
    <source>
        <dbReference type="Proteomes" id="UP000014760"/>
    </source>
</evidence>
<dbReference type="GO" id="GO:0005576">
    <property type="term" value="C:extracellular region"/>
    <property type="evidence" value="ECO:0007669"/>
    <property type="project" value="InterPro"/>
</dbReference>
<proteinExistence type="predicted"/>
<dbReference type="SUPFAM" id="SSF57414">
    <property type="entry name" value="Hairpin loop containing domain-like"/>
    <property type="match status" value="2"/>
</dbReference>
<dbReference type="Proteomes" id="UP000014760">
    <property type="component" value="Unassembled WGS sequence"/>
</dbReference>
<dbReference type="Gene3D" id="3.50.4.10">
    <property type="entry name" value="Hepatocyte Growth Factor"/>
    <property type="match status" value="2"/>
</dbReference>
<accession>R7UFI6</accession>
<keyword evidence="2" id="KW-1015">Disulfide bond</keyword>
<feature type="domain" description="Apple" evidence="4">
    <location>
        <begin position="111"/>
        <end position="185"/>
    </location>
</feature>
<evidence type="ECO:0000313" key="5">
    <source>
        <dbReference type="EMBL" id="ELU02027.1"/>
    </source>
</evidence>
<evidence type="ECO:0000259" key="4">
    <source>
        <dbReference type="PROSITE" id="PS50948"/>
    </source>
</evidence>
<evidence type="ECO:0000256" key="2">
    <source>
        <dbReference type="ARBA" id="ARBA00023157"/>
    </source>
</evidence>
<protein>
    <recommendedName>
        <fullName evidence="4">Apple domain-containing protein</fullName>
    </recommendedName>
</protein>
<dbReference type="EMBL" id="KB304447">
    <property type="protein sequence ID" value="ELU02027.1"/>
    <property type="molecule type" value="Genomic_DNA"/>
</dbReference>
<dbReference type="EMBL" id="AMQN01009025">
    <property type="status" value="NOT_ANNOTATED_CDS"/>
    <property type="molecule type" value="Genomic_DNA"/>
</dbReference>
<evidence type="ECO:0000256" key="1">
    <source>
        <dbReference type="ARBA" id="ARBA00022737"/>
    </source>
</evidence>
<keyword evidence="3" id="KW-0732">Signal</keyword>
<reference evidence="7" key="1">
    <citation type="submission" date="2012-12" db="EMBL/GenBank/DDBJ databases">
        <authorList>
            <person name="Hellsten U."/>
            <person name="Grimwood J."/>
            <person name="Chapman J.A."/>
            <person name="Shapiro H."/>
            <person name="Aerts A."/>
            <person name="Otillar R.P."/>
            <person name="Terry A.Y."/>
            <person name="Boore J.L."/>
            <person name="Simakov O."/>
            <person name="Marletaz F."/>
            <person name="Cho S.-J."/>
            <person name="Edsinger-Gonzales E."/>
            <person name="Havlak P."/>
            <person name="Kuo D.-H."/>
            <person name="Larsson T."/>
            <person name="Lv J."/>
            <person name="Arendt D."/>
            <person name="Savage R."/>
            <person name="Osoegawa K."/>
            <person name="de Jong P."/>
            <person name="Lindberg D.R."/>
            <person name="Seaver E.C."/>
            <person name="Weisblat D.A."/>
            <person name="Putnam N.H."/>
            <person name="Grigoriev I.V."/>
            <person name="Rokhsar D.S."/>
        </authorList>
    </citation>
    <scope>NUCLEOTIDE SEQUENCE</scope>
    <source>
        <strain evidence="7">I ESC-2004</strain>
    </source>
</reference>